<sequence length="1233" mass="138218">MKRNSWCNLSKDGRFTGMDSRGNPKTVTSRVSALAGCYKFQNLVSVCWNSNSFQGSADYILKEKLKALKNAARIWYKNDLEVKTRRHKEISKELLNWDEKAEQGIITEVDCQQRDDWIFELLLLEQSKKADLFQKSRTKWAIEGDENTSFFHSLVNHKWRKNKIAGLIVDGQWTSEPSVIKNAFYKHFAERFKEPCQSRPRFYSHLFKKISPEDVSALEAPFSVSEIKEAVWSCNGSKAPGPEVLNFNFIKKFWPILENTFVNAISKFERTGCIGKGCNASFVSLIPKRVDPIVITDFRPINLLGCSYKIIAKILARRLALVLPKVISGNQTAFIAGRQILDGCLIANEIVQFAIKKKMKMFLFKVDFEKAFDSVNWHFLLRTMEQMGFGSKWIGWIRGCLQSASTSVLINGSPTEEFRMNRGLRQGDPLSPYLFLMAGEVLQQMILIACEKGLFKGIKLASSKRNLSLLQFADDALIFGKWTNKNIVSLSKILNCFYEVSGLRINFSKSKLFGIGVSDSEVEAMATKIKCQSSSFPFTYLGLPVGENMRKKAAWSVVIEKVKKKLNAWKSKCLSIGGRFTLIQSVLTALPLHFFSLFKAPSSIIKSLDSIRRGFFWGFSEREKKLHWIAWNDVQTPASKGLGVTNLQFKNDALLAKWIWRFLSFEDAIWKDVISELYGKDGGIFNSRALATKSTWASIINCCKGIVLQNQSFIASFKKTIAFGSKTPFWKDAELGHGSKLKEIFPRLYALAKNKDACFKDRGRALDDLQALESLLSSSAFRSEGSDKWSWVWDKSGSFTVKQLSKLLHNTLASNTVENDQRFWSNLIPKKINIFLWRLFRGAVPIKWNLSKRGITIPSLDCVLCGNNIETLDHCFFTCSLSSAIWKKVWAWWGIKSPLLTSVSSFKSMVQRMGTNRKLRVVFSSVCAITLWQIWRWRNSILFATDDAIIRKRSQDPFPSIQILSKLWIGSRNKKWQMNLSNWITAPGGDGHAEAPCLVSTQPSLFPSPSTFSSRQADHTTTVPTTIFVAAGVSTTILSWEKTIFRAFSDDLPSESIRKCPTVFSNRDQQPHKWYIGFPKPYDLVTQSPATGSEPRWRMKAVAPTDSGTFQQNTCALRQRNTCAPMTAGVHTVEQYDGGKGAHGWAVRWRRRCRRRRRQMPAAAQKVEAEDGGGGGLAGGEANGDGGLAGGGANGDGRLAGGGASGGGSFAGGGASDGGVLLVEEQAMVGFCR</sequence>
<reference evidence="3" key="1">
    <citation type="submission" date="2023-03" db="EMBL/GenBank/DDBJ databases">
        <title>Chromosome-scale reference genome and RAD-based genetic map of yellow starthistle (Centaurea solstitialis) reveal putative structural variation and QTLs associated with invader traits.</title>
        <authorList>
            <person name="Reatini B."/>
            <person name="Cang F.A."/>
            <person name="Jiang Q."/>
            <person name="Mckibben M.T.W."/>
            <person name="Barker M.S."/>
            <person name="Rieseberg L.H."/>
            <person name="Dlugosch K.M."/>
        </authorList>
    </citation>
    <scope>NUCLEOTIDE SEQUENCE</scope>
    <source>
        <strain evidence="3">CAN-66</strain>
        <tissue evidence="3">Leaf</tissue>
    </source>
</reference>
<dbReference type="Pfam" id="PF00078">
    <property type="entry name" value="RVT_1"/>
    <property type="match status" value="1"/>
</dbReference>
<protein>
    <recommendedName>
        <fullName evidence="2">Reverse transcriptase domain-containing protein</fullName>
    </recommendedName>
</protein>
<name>A0AA38TT58_9ASTR</name>
<dbReference type="Pfam" id="PF13966">
    <property type="entry name" value="zf-RVT"/>
    <property type="match status" value="1"/>
</dbReference>
<dbReference type="PANTHER" id="PTHR33116:SF78">
    <property type="entry name" value="OS12G0587133 PROTEIN"/>
    <property type="match status" value="1"/>
</dbReference>
<dbReference type="CDD" id="cd01650">
    <property type="entry name" value="RT_nLTR_like"/>
    <property type="match status" value="1"/>
</dbReference>
<evidence type="ECO:0000313" key="4">
    <source>
        <dbReference type="Proteomes" id="UP001172457"/>
    </source>
</evidence>
<accession>A0AA38TT58</accession>
<feature type="compositionally biased region" description="Gly residues" evidence="1">
    <location>
        <begin position="1172"/>
        <end position="1183"/>
    </location>
</feature>
<dbReference type="EMBL" id="JARYMX010000002">
    <property type="protein sequence ID" value="KAJ9559906.1"/>
    <property type="molecule type" value="Genomic_DNA"/>
</dbReference>
<comment type="caution">
    <text evidence="3">The sequence shown here is derived from an EMBL/GenBank/DDBJ whole genome shotgun (WGS) entry which is preliminary data.</text>
</comment>
<organism evidence="3 4">
    <name type="scientific">Centaurea solstitialis</name>
    <name type="common">yellow star-thistle</name>
    <dbReference type="NCBI Taxonomy" id="347529"/>
    <lineage>
        <taxon>Eukaryota</taxon>
        <taxon>Viridiplantae</taxon>
        <taxon>Streptophyta</taxon>
        <taxon>Embryophyta</taxon>
        <taxon>Tracheophyta</taxon>
        <taxon>Spermatophyta</taxon>
        <taxon>Magnoliopsida</taxon>
        <taxon>eudicotyledons</taxon>
        <taxon>Gunneridae</taxon>
        <taxon>Pentapetalae</taxon>
        <taxon>asterids</taxon>
        <taxon>campanulids</taxon>
        <taxon>Asterales</taxon>
        <taxon>Asteraceae</taxon>
        <taxon>Carduoideae</taxon>
        <taxon>Cardueae</taxon>
        <taxon>Centaureinae</taxon>
        <taxon>Centaurea</taxon>
    </lineage>
</organism>
<evidence type="ECO:0000256" key="1">
    <source>
        <dbReference type="SAM" id="MobiDB-lite"/>
    </source>
</evidence>
<gene>
    <name evidence="3" type="ORF">OSB04_005066</name>
</gene>
<feature type="region of interest" description="Disordered" evidence="1">
    <location>
        <begin position="1160"/>
        <end position="1183"/>
    </location>
</feature>
<evidence type="ECO:0000259" key="2">
    <source>
        <dbReference type="PROSITE" id="PS50878"/>
    </source>
</evidence>
<proteinExistence type="predicted"/>
<dbReference type="PROSITE" id="PS50878">
    <property type="entry name" value="RT_POL"/>
    <property type="match status" value="1"/>
</dbReference>
<dbReference type="InterPro" id="IPR000477">
    <property type="entry name" value="RT_dom"/>
</dbReference>
<dbReference type="InterPro" id="IPR043502">
    <property type="entry name" value="DNA/RNA_pol_sf"/>
</dbReference>
<evidence type="ECO:0000313" key="3">
    <source>
        <dbReference type="EMBL" id="KAJ9559906.1"/>
    </source>
</evidence>
<dbReference type="AlphaFoldDB" id="A0AA38TT58"/>
<dbReference type="InterPro" id="IPR026960">
    <property type="entry name" value="RVT-Znf"/>
</dbReference>
<dbReference type="SUPFAM" id="SSF56672">
    <property type="entry name" value="DNA/RNA polymerases"/>
    <property type="match status" value="1"/>
</dbReference>
<feature type="domain" description="Reverse transcriptase" evidence="2">
    <location>
        <begin position="267"/>
        <end position="545"/>
    </location>
</feature>
<dbReference type="Proteomes" id="UP001172457">
    <property type="component" value="Chromosome 2"/>
</dbReference>
<keyword evidence="4" id="KW-1185">Reference proteome</keyword>
<dbReference type="PANTHER" id="PTHR33116">
    <property type="entry name" value="REVERSE TRANSCRIPTASE ZINC-BINDING DOMAIN-CONTAINING PROTEIN-RELATED-RELATED"/>
    <property type="match status" value="1"/>
</dbReference>